<dbReference type="EMBL" id="MDDR01000034">
    <property type="protein sequence ID" value="OIN50961.1"/>
    <property type="molecule type" value="Genomic_DNA"/>
</dbReference>
<evidence type="ECO:0000313" key="3">
    <source>
        <dbReference type="Proteomes" id="UP000181661"/>
    </source>
</evidence>
<sequence length="256" mass="28987">MDLYGVKDYLERAKKLLNDSGQHSFKYACLELRFCLEIIAYRQLEQFGDEIPGSIVGQWKPDQIIRKLASFSPESEFDGVLSIGSSNSVDTLPDEWEEAAESKAIRWRVFRKHYNKLGSYLHAPMKFKDGERHVPSGNLDEIISDIEHVLSATVILAVKSIINAVCECGEAVCIGQFEFEDDELVRCNNKSCGLFWKKVTREDGGQVLQHAKAVVFRCGCEATMSVPVDRVWDRFSCRGCHATYRLNLGLSKVVRL</sequence>
<organism evidence="1 3">
    <name type="scientific">Pseudomonas costantinii</name>
    <dbReference type="NCBI Taxonomy" id="168469"/>
    <lineage>
        <taxon>Bacteria</taxon>
        <taxon>Pseudomonadati</taxon>
        <taxon>Pseudomonadota</taxon>
        <taxon>Gammaproteobacteria</taxon>
        <taxon>Pseudomonadales</taxon>
        <taxon>Pseudomonadaceae</taxon>
        <taxon>Pseudomonas</taxon>
    </lineage>
</organism>
<evidence type="ECO:0000313" key="1">
    <source>
        <dbReference type="EMBL" id="OIN50961.1"/>
    </source>
</evidence>
<accession>A0A1S2UX04</accession>
<dbReference type="RefSeq" id="WP_071484859.1">
    <property type="nucleotide sequence ID" value="NZ_FNTS01000002.1"/>
</dbReference>
<gene>
    <name evidence="1" type="ORF">BFL40_15720</name>
    <name evidence="2" type="ORF">SAMN04515675_2894</name>
</gene>
<dbReference type="OrthoDB" id="6040661at2"/>
<evidence type="ECO:0000313" key="4">
    <source>
        <dbReference type="Proteomes" id="UP000182179"/>
    </source>
</evidence>
<dbReference type="Proteomes" id="UP000182179">
    <property type="component" value="Unassembled WGS sequence"/>
</dbReference>
<keyword evidence="4" id="KW-1185">Reference proteome</keyword>
<dbReference type="AlphaFoldDB" id="A0A1S2UX04"/>
<dbReference type="EMBL" id="FNTS01000002">
    <property type="protein sequence ID" value="SED87060.1"/>
    <property type="molecule type" value="Genomic_DNA"/>
</dbReference>
<comment type="caution">
    <text evidence="1">The sequence shown here is derived from an EMBL/GenBank/DDBJ whole genome shotgun (WGS) entry which is preliminary data.</text>
</comment>
<evidence type="ECO:0000313" key="2">
    <source>
        <dbReference type="EMBL" id="SED87060.1"/>
    </source>
</evidence>
<name>A0A1S2UX04_9PSED</name>
<proteinExistence type="predicted"/>
<protein>
    <submittedName>
        <fullName evidence="1">Uncharacterized protein</fullName>
    </submittedName>
</protein>
<reference evidence="2 4" key="2">
    <citation type="submission" date="2016-10" db="EMBL/GenBank/DDBJ databases">
        <authorList>
            <person name="Varghese N."/>
            <person name="Submissions S."/>
        </authorList>
    </citation>
    <scope>NUCLEOTIDE SEQUENCE [LARGE SCALE GENOMIC DNA]</scope>
    <source>
        <strain evidence="2 4">BS2773</strain>
    </source>
</reference>
<reference evidence="1 3" key="1">
    <citation type="submission" date="2016-08" db="EMBL/GenBank/DDBJ databases">
        <title>Draft genome sequence of Pseudomonas costantinii LMG 22119, type strain isolated from cultivated mushroom (Agaricus bisporus) sporophores.</title>
        <authorList>
            <person name="Tambong J.T."/>
        </authorList>
    </citation>
    <scope>NUCLEOTIDE SEQUENCE [LARGE SCALE GENOMIC DNA]</scope>
    <source>
        <strain evidence="1 3">LMG 22119</strain>
    </source>
</reference>
<dbReference type="Proteomes" id="UP000181661">
    <property type="component" value="Unassembled WGS sequence"/>
</dbReference>